<comment type="similarity">
    <text evidence="4">Belongs to the protein kinase superfamily.</text>
</comment>
<dbReference type="RefSeq" id="XP_010700068.1">
    <property type="nucleotide sequence ID" value="XM_010701766.1"/>
</dbReference>
<evidence type="ECO:0000256" key="3">
    <source>
        <dbReference type="PROSITE-ProRule" id="PRU10141"/>
    </source>
</evidence>
<dbReference type="InterPro" id="IPR000719">
    <property type="entry name" value="Prot_kinase_dom"/>
</dbReference>
<dbReference type="GO" id="GO:0004674">
    <property type="term" value="F:protein serine/threonine kinase activity"/>
    <property type="evidence" value="ECO:0007669"/>
    <property type="project" value="UniProtKB-KW"/>
</dbReference>
<reference evidence="5 6" key="1">
    <citation type="journal article" date="2015" name="Sci. Rep.">
        <title>The genome of Leishmania panamensis: insights into genomics of the L. (Viannia) subgenus.</title>
        <authorList>
            <person name="Llanes A."/>
            <person name="Restrepo C.M."/>
            <person name="Vecchio G.D."/>
            <person name="Anguizola F.J."/>
            <person name="Lleonart R."/>
        </authorList>
    </citation>
    <scope>NUCLEOTIDE SEQUENCE [LARGE SCALE GENOMIC DNA]</scope>
    <source>
        <strain evidence="5 6">MHOM/PA/94/PSC-1</strain>
    </source>
</reference>
<dbReference type="PROSITE" id="PS00108">
    <property type="entry name" value="PROTEIN_KINASE_ST"/>
    <property type="match status" value="1"/>
</dbReference>
<dbReference type="InterPro" id="IPR045269">
    <property type="entry name" value="Atg1-like"/>
</dbReference>
<dbReference type="GeneID" id="22576152"/>
<dbReference type="Gene3D" id="1.10.510.10">
    <property type="entry name" value="Transferase(Phosphotransferase) domain 1"/>
    <property type="match status" value="1"/>
</dbReference>
<protein>
    <submittedName>
        <fullName evidence="5">Protein kinase, putative</fullName>
        <ecNumber evidence="5">2.7.11.1</ecNumber>
    </submittedName>
</protein>
<name>A0A088SCD0_LEIPA</name>
<dbReference type="SUPFAM" id="SSF56112">
    <property type="entry name" value="Protein kinase-like (PK-like)"/>
    <property type="match status" value="1"/>
</dbReference>
<gene>
    <name evidence="5" type="ORF">LPMP_262490</name>
</gene>
<dbReference type="GO" id="GO:0005737">
    <property type="term" value="C:cytoplasm"/>
    <property type="evidence" value="ECO:0007669"/>
    <property type="project" value="TreeGrafter"/>
</dbReference>
<keyword evidence="2 3" id="KW-0067">ATP-binding</keyword>
<keyword evidence="6" id="KW-1185">Reference proteome</keyword>
<dbReference type="PROSITE" id="PS00107">
    <property type="entry name" value="PROTEIN_KINASE_ATP"/>
    <property type="match status" value="1"/>
</dbReference>
<dbReference type="Pfam" id="PF00069">
    <property type="entry name" value="Pkinase"/>
    <property type="match status" value="1"/>
</dbReference>
<dbReference type="PROSITE" id="PS50011">
    <property type="entry name" value="PROTEIN_KINASE_DOM"/>
    <property type="match status" value="1"/>
</dbReference>
<dbReference type="VEuPathDB" id="TriTrypDB:LPAL13_260029600"/>
<evidence type="ECO:0000313" key="5">
    <source>
        <dbReference type="EMBL" id="AIN99361.2"/>
    </source>
</evidence>
<dbReference type="EMBL" id="CP009395">
    <property type="protein sequence ID" value="AIN99361.2"/>
    <property type="molecule type" value="Genomic_DNA"/>
</dbReference>
<dbReference type="VEuPathDB" id="TriTrypDB:LPMP_262490"/>
<dbReference type="OrthoDB" id="10252171at2759"/>
<dbReference type="EC" id="2.7.11.1" evidence="5"/>
<organism evidence="5 6">
    <name type="scientific">Leishmania panamensis</name>
    <dbReference type="NCBI Taxonomy" id="5679"/>
    <lineage>
        <taxon>Eukaryota</taxon>
        <taxon>Discoba</taxon>
        <taxon>Euglenozoa</taxon>
        <taxon>Kinetoplastea</taxon>
        <taxon>Metakinetoplastina</taxon>
        <taxon>Trypanosomatida</taxon>
        <taxon>Trypanosomatidae</taxon>
        <taxon>Leishmaniinae</taxon>
        <taxon>Leishmania</taxon>
        <taxon>Leishmania guyanensis species complex</taxon>
    </lineage>
</organism>
<sequence length="485" mass="54778">MESSRSTGDLLTPGALWQEETAVLVCGGRRCGRRFNRLFCPKHHCRWCGRVYCDTCAPKRAMYKQQLLRKCNQCRLPVVFRHSWNARTGAMDCAPFECIIGYLTPRSITALLQSCYTMMSEFPVCGYPFYNSIQQRFPSFYPGAQIGRGTFGTVFKCEDRTATDRRRAILKCISKRTNLTYTRWIGALTELRILESVNHPNVAHLLGAFQTREDLVIVMEAGEGGTARRAAACMREYGQAATEAFTANIIEGVAAGLDYLYREKHIIHRDIKLDNIVLSADYSTPMIIDFGLAEFVVNEEGQWYVVGGTRNYAAPESIAAVANGHIDMKEPGITMHKGDLFSLGVVAYYVLSGQRPFHSRSFDKMHEEMRRGVACAGPLWDGISTDARELVQALLSYSPAQRPDYAAIKENAFITGRTPGVKSIQMQRNARLLLDEKETHAEWVTLEPSDVKEGADEWESEVLLPLSTSQRWYHAYLPRFSRFHS</sequence>
<keyword evidence="4" id="KW-0723">Serine/threonine-protein kinase</keyword>
<dbReference type="SMART" id="SM00220">
    <property type="entry name" value="S_TKc"/>
    <property type="match status" value="1"/>
</dbReference>
<dbReference type="eggNOG" id="KOG0575">
    <property type="taxonomic scope" value="Eukaryota"/>
</dbReference>
<dbReference type="KEGG" id="lpan:LPMP_262490"/>
<dbReference type="GO" id="GO:0010506">
    <property type="term" value="P:regulation of autophagy"/>
    <property type="evidence" value="ECO:0007669"/>
    <property type="project" value="InterPro"/>
</dbReference>
<accession>A0A088SCD0</accession>
<keyword evidence="1 3" id="KW-0547">Nucleotide-binding</keyword>
<dbReference type="InterPro" id="IPR011009">
    <property type="entry name" value="Kinase-like_dom_sf"/>
</dbReference>
<dbReference type="InterPro" id="IPR017441">
    <property type="entry name" value="Protein_kinase_ATP_BS"/>
</dbReference>
<evidence type="ECO:0000256" key="2">
    <source>
        <dbReference type="ARBA" id="ARBA00022840"/>
    </source>
</evidence>
<dbReference type="Proteomes" id="UP000063063">
    <property type="component" value="Chromosome 26"/>
</dbReference>
<dbReference type="AlphaFoldDB" id="A0A088SCD0"/>
<dbReference type="InterPro" id="IPR008271">
    <property type="entry name" value="Ser/Thr_kinase_AS"/>
</dbReference>
<keyword evidence="5" id="KW-0808">Transferase</keyword>
<evidence type="ECO:0000256" key="1">
    <source>
        <dbReference type="ARBA" id="ARBA00022741"/>
    </source>
</evidence>
<proteinExistence type="inferred from homology"/>
<dbReference type="GO" id="GO:0005524">
    <property type="term" value="F:ATP binding"/>
    <property type="evidence" value="ECO:0007669"/>
    <property type="project" value="UniProtKB-UniRule"/>
</dbReference>
<keyword evidence="5" id="KW-0418">Kinase</keyword>
<dbReference type="PANTHER" id="PTHR24348">
    <property type="entry name" value="SERINE/THREONINE-PROTEIN KINASE UNC-51-RELATED"/>
    <property type="match status" value="1"/>
</dbReference>
<evidence type="ECO:0000256" key="4">
    <source>
        <dbReference type="RuleBase" id="RU000304"/>
    </source>
</evidence>
<evidence type="ECO:0000313" key="6">
    <source>
        <dbReference type="Proteomes" id="UP000063063"/>
    </source>
</evidence>